<gene>
    <name evidence="10" type="ORF">PAPOLLO_LOCUS22948</name>
</gene>
<keyword evidence="5" id="KW-1133">Transmembrane helix</keyword>
<evidence type="ECO:0000256" key="8">
    <source>
        <dbReference type="ARBA" id="ARBA00023288"/>
    </source>
</evidence>
<dbReference type="InterPro" id="IPR050975">
    <property type="entry name" value="Sleep_regulator"/>
</dbReference>
<proteinExistence type="predicted"/>
<dbReference type="EMBL" id="CAJQZP010001411">
    <property type="protein sequence ID" value="CAG5044196.1"/>
    <property type="molecule type" value="Genomic_DNA"/>
</dbReference>
<evidence type="ECO:0000256" key="4">
    <source>
        <dbReference type="ARBA" id="ARBA00022729"/>
    </source>
</evidence>
<comment type="caution">
    <text evidence="10">The sequence shown here is derived from an EMBL/GenBank/DDBJ whole genome shotgun (WGS) entry which is preliminary data.</text>
</comment>
<keyword evidence="2" id="KW-0336">GPI-anchor</keyword>
<dbReference type="Pfam" id="PF17064">
    <property type="entry name" value="QVR"/>
    <property type="match status" value="1"/>
</dbReference>
<comment type="subcellular location">
    <subcellularLocation>
        <location evidence="1">Membrane</location>
        <topology evidence="1">Lipid-anchor</topology>
        <topology evidence="1">GPI-anchor</topology>
    </subcellularLocation>
</comment>
<accession>A0A8S3XZW0</accession>
<evidence type="ECO:0000256" key="6">
    <source>
        <dbReference type="ARBA" id="ARBA00023136"/>
    </source>
</evidence>
<protein>
    <submittedName>
        <fullName evidence="10">(apollo) hypothetical protein</fullName>
    </submittedName>
</protein>
<keyword evidence="4 9" id="KW-0732">Signal</keyword>
<evidence type="ECO:0000256" key="2">
    <source>
        <dbReference type="ARBA" id="ARBA00022622"/>
    </source>
</evidence>
<organism evidence="10 11">
    <name type="scientific">Parnassius apollo</name>
    <name type="common">Apollo butterfly</name>
    <name type="synonym">Papilio apollo</name>
    <dbReference type="NCBI Taxonomy" id="110799"/>
    <lineage>
        <taxon>Eukaryota</taxon>
        <taxon>Metazoa</taxon>
        <taxon>Ecdysozoa</taxon>
        <taxon>Arthropoda</taxon>
        <taxon>Hexapoda</taxon>
        <taxon>Insecta</taxon>
        <taxon>Pterygota</taxon>
        <taxon>Neoptera</taxon>
        <taxon>Endopterygota</taxon>
        <taxon>Lepidoptera</taxon>
        <taxon>Glossata</taxon>
        <taxon>Ditrysia</taxon>
        <taxon>Papilionoidea</taxon>
        <taxon>Papilionidae</taxon>
        <taxon>Parnassiinae</taxon>
        <taxon>Parnassini</taxon>
        <taxon>Parnassius</taxon>
        <taxon>Parnassius</taxon>
    </lineage>
</organism>
<reference evidence="10" key="1">
    <citation type="submission" date="2021-04" db="EMBL/GenBank/DDBJ databases">
        <authorList>
            <person name="Tunstrom K."/>
        </authorList>
    </citation>
    <scope>NUCLEOTIDE SEQUENCE</scope>
</reference>
<evidence type="ECO:0000313" key="11">
    <source>
        <dbReference type="Proteomes" id="UP000691718"/>
    </source>
</evidence>
<name>A0A8S3XZW0_PARAO</name>
<dbReference type="PANTHER" id="PTHR33562">
    <property type="entry name" value="ATILLA, ISOFORM B-RELATED-RELATED"/>
    <property type="match status" value="1"/>
</dbReference>
<dbReference type="Proteomes" id="UP000691718">
    <property type="component" value="Unassembled WGS sequence"/>
</dbReference>
<dbReference type="OrthoDB" id="7467377at2759"/>
<evidence type="ECO:0000256" key="3">
    <source>
        <dbReference type="ARBA" id="ARBA00022692"/>
    </source>
</evidence>
<evidence type="ECO:0000256" key="7">
    <source>
        <dbReference type="ARBA" id="ARBA00023180"/>
    </source>
</evidence>
<evidence type="ECO:0000256" key="9">
    <source>
        <dbReference type="SAM" id="SignalP"/>
    </source>
</evidence>
<feature type="chain" id="PRO_5035712962" evidence="9">
    <location>
        <begin position="22"/>
        <end position="159"/>
    </location>
</feature>
<dbReference type="AlphaFoldDB" id="A0A8S3XZW0"/>
<keyword evidence="6" id="KW-0472">Membrane</keyword>
<feature type="signal peptide" evidence="9">
    <location>
        <begin position="1"/>
        <end position="21"/>
    </location>
</feature>
<dbReference type="GO" id="GO:0030431">
    <property type="term" value="P:sleep"/>
    <property type="evidence" value="ECO:0007669"/>
    <property type="project" value="InterPro"/>
</dbReference>
<evidence type="ECO:0000313" key="10">
    <source>
        <dbReference type="EMBL" id="CAG5044196.1"/>
    </source>
</evidence>
<evidence type="ECO:0000256" key="1">
    <source>
        <dbReference type="ARBA" id="ARBA00004589"/>
    </source>
</evidence>
<dbReference type="PANTHER" id="PTHR33562:SF29">
    <property type="entry name" value="PROTEIN SLEEPLESS"/>
    <property type="match status" value="1"/>
</dbReference>
<dbReference type="InterPro" id="IPR031424">
    <property type="entry name" value="QVR-like"/>
</dbReference>
<keyword evidence="3" id="KW-0812">Transmembrane</keyword>
<dbReference type="GO" id="GO:0098552">
    <property type="term" value="C:side of membrane"/>
    <property type="evidence" value="ECO:0007669"/>
    <property type="project" value="UniProtKB-KW"/>
</dbReference>
<dbReference type="GO" id="GO:0032222">
    <property type="term" value="P:regulation of synaptic transmission, cholinergic"/>
    <property type="evidence" value="ECO:0007669"/>
    <property type="project" value="InterPro"/>
</dbReference>
<sequence>MELHLYLFLLMLPLLLRLSSASCMQCYRCDPERTYGNEDILCEHFDGSERYITNCEHSTMCYKRDTSLDLGNGLTTTTTQRGCALQTMSGDQAKINGKWRPVNTIYDVYNEGCAEDPSDIERATTTVYCYCRGDLCNGTGKCLANLCVLLTVIIGLFIS</sequence>
<keyword evidence="8" id="KW-0449">Lipoprotein</keyword>
<keyword evidence="7" id="KW-0325">Glycoprotein</keyword>
<keyword evidence="11" id="KW-1185">Reference proteome</keyword>
<evidence type="ECO:0000256" key="5">
    <source>
        <dbReference type="ARBA" id="ARBA00022989"/>
    </source>
</evidence>